<evidence type="ECO:0000313" key="2">
    <source>
        <dbReference type="Proteomes" id="UP001055153"/>
    </source>
</evidence>
<name>A0ABQ4S8L0_9HYPH</name>
<organism evidence="1 2">
    <name type="scientific">Methylobacterium isbiliense</name>
    <dbReference type="NCBI Taxonomy" id="315478"/>
    <lineage>
        <taxon>Bacteria</taxon>
        <taxon>Pseudomonadati</taxon>
        <taxon>Pseudomonadota</taxon>
        <taxon>Alphaproteobacteria</taxon>
        <taxon>Hyphomicrobiales</taxon>
        <taxon>Methylobacteriaceae</taxon>
        <taxon>Methylobacterium</taxon>
    </lineage>
</organism>
<dbReference type="InterPro" id="IPR011990">
    <property type="entry name" value="TPR-like_helical_dom_sf"/>
</dbReference>
<dbReference type="RefSeq" id="WP_238233163.1">
    <property type="nucleotide sequence ID" value="NZ_BPQQ01000002.1"/>
</dbReference>
<evidence type="ECO:0008006" key="3">
    <source>
        <dbReference type="Google" id="ProtNLM"/>
    </source>
</evidence>
<accession>A0ABQ4S8L0</accession>
<dbReference type="EMBL" id="BPQQ01000002">
    <property type="protein sequence ID" value="GJD98204.1"/>
    <property type="molecule type" value="Genomic_DNA"/>
</dbReference>
<proteinExistence type="predicted"/>
<dbReference type="Proteomes" id="UP001055153">
    <property type="component" value="Unassembled WGS sequence"/>
</dbReference>
<dbReference type="SUPFAM" id="SSF48452">
    <property type="entry name" value="TPR-like"/>
    <property type="match status" value="1"/>
</dbReference>
<gene>
    <name evidence="1" type="ORF">GMJLKIPL_0111</name>
</gene>
<protein>
    <recommendedName>
        <fullName evidence="3">Tetratricopeptide repeat protein</fullName>
    </recommendedName>
</protein>
<reference evidence="1" key="2">
    <citation type="submission" date="2021-08" db="EMBL/GenBank/DDBJ databases">
        <authorList>
            <person name="Tani A."/>
            <person name="Ola A."/>
            <person name="Ogura Y."/>
            <person name="Katsura K."/>
            <person name="Hayashi T."/>
        </authorList>
    </citation>
    <scope>NUCLEOTIDE SEQUENCE</scope>
    <source>
        <strain evidence="1">DSM 17168</strain>
    </source>
</reference>
<evidence type="ECO:0000313" key="1">
    <source>
        <dbReference type="EMBL" id="GJD98204.1"/>
    </source>
</evidence>
<sequence>MIGRIHAALRRVGLSPRYRGHLDALDLTGAHLRMEGWASHFRPHLTYDGAAVPVQVRQVVRPDLAGLGRGSEGWGFTLTADLPAQAPDIAKLALRLNRGCRVDARTHLALFTPQSEVEACAAAILAGDLQAGAADLVERSLSTRNPILPVRVGHALRAAGQAGAAEAVLRASLALPEVRPLARHALMTLVAAAGRLPEAVTLLDAARAEEGLGPGQAFPAALLYAGIGRFAEARALIREAGDPAVDEAAAQALEFVALLERFPAAEARRMLAELRARFRTASLAEIEADILAALAERRPYFLIRLGDGEGAWLRLSPEDEAEFAGIYRTNRREMLDFWFRDPALADDPRFHAAMDAFDAALLEADCIGAFSDAAIAHEYGAVSRRGVTWVVNTLRKALAMAEADPVRARGVAVRDLTVHYDLVLSGALARILQGRAAVGLITCHRDLAPALERHHGIGRVELIKIPGEQIHADALGADAAAGRHWPDRYEEICAQLGRGDRRGELWLVAAGLLGKIYGAALKRSGAVVIDIGAVADLWMGKGTRTFPDLPPALNPMTSLPMTSLPMTSLRA</sequence>
<reference evidence="1" key="1">
    <citation type="journal article" date="2021" name="Front. Microbiol.">
        <title>Comprehensive Comparative Genomics and Phenotyping of Methylobacterium Species.</title>
        <authorList>
            <person name="Alessa O."/>
            <person name="Ogura Y."/>
            <person name="Fujitani Y."/>
            <person name="Takami H."/>
            <person name="Hayashi T."/>
            <person name="Sahin N."/>
            <person name="Tani A."/>
        </authorList>
    </citation>
    <scope>NUCLEOTIDE SEQUENCE</scope>
    <source>
        <strain evidence="1">DSM 17168</strain>
    </source>
</reference>
<comment type="caution">
    <text evidence="1">The sequence shown here is derived from an EMBL/GenBank/DDBJ whole genome shotgun (WGS) entry which is preliminary data.</text>
</comment>
<keyword evidence="2" id="KW-1185">Reference proteome</keyword>